<dbReference type="Pfam" id="PF17764">
    <property type="entry name" value="PriA_3primeBD"/>
    <property type="match status" value="1"/>
</dbReference>
<dbReference type="EMBL" id="CAEZYF010000011">
    <property type="protein sequence ID" value="CAB4728011.1"/>
    <property type="molecule type" value="Genomic_DNA"/>
</dbReference>
<evidence type="ECO:0000313" key="7">
    <source>
        <dbReference type="EMBL" id="CAB4830582.1"/>
    </source>
</evidence>
<reference evidence="7" key="1">
    <citation type="submission" date="2020-05" db="EMBL/GenBank/DDBJ databases">
        <authorList>
            <person name="Chiriac C."/>
            <person name="Salcher M."/>
            <person name="Ghai R."/>
            <person name="Kavagutti S V."/>
        </authorList>
    </citation>
    <scope>NUCLEOTIDE SEQUENCE</scope>
</reference>
<gene>
    <name evidence="6" type="ORF">UFOPK2656_01914</name>
    <name evidence="7" type="ORF">UFOPK3099_02041</name>
    <name evidence="8" type="ORF">UFOPK3651_02110</name>
    <name evidence="5" type="ORF">UFOPK4189_02236</name>
</gene>
<dbReference type="EMBL" id="CAFBMT010000012">
    <property type="protein sequence ID" value="CAB4940249.1"/>
    <property type="molecule type" value="Genomic_DNA"/>
</dbReference>
<accession>A0A6J7ACK8</accession>
<protein>
    <submittedName>
        <fullName evidence="7">Unannotated protein</fullName>
    </submittedName>
</protein>
<dbReference type="GO" id="GO:0006302">
    <property type="term" value="P:double-strand break repair"/>
    <property type="evidence" value="ECO:0007669"/>
    <property type="project" value="TreeGrafter"/>
</dbReference>
<name>A0A6J7ACK8_9ZZZZ</name>
<dbReference type="InterPro" id="IPR027417">
    <property type="entry name" value="P-loop_NTPase"/>
</dbReference>
<dbReference type="GO" id="GO:0043138">
    <property type="term" value="F:3'-5' DNA helicase activity"/>
    <property type="evidence" value="ECO:0007669"/>
    <property type="project" value="TreeGrafter"/>
</dbReference>
<dbReference type="GO" id="GO:0006310">
    <property type="term" value="P:DNA recombination"/>
    <property type="evidence" value="ECO:0007669"/>
    <property type="project" value="TreeGrafter"/>
</dbReference>
<dbReference type="Gene3D" id="3.40.50.300">
    <property type="entry name" value="P-loop containing nucleotide triphosphate hydrolases"/>
    <property type="match status" value="1"/>
</dbReference>
<dbReference type="InterPro" id="IPR042115">
    <property type="entry name" value="PriA_3primeBD_sf"/>
</dbReference>
<evidence type="ECO:0000313" key="5">
    <source>
        <dbReference type="EMBL" id="CAB4364475.1"/>
    </source>
</evidence>
<keyword evidence="1" id="KW-0547">Nucleotide-binding</keyword>
<dbReference type="EMBL" id="CAFAAV010000180">
    <property type="protein sequence ID" value="CAB4830582.1"/>
    <property type="molecule type" value="Genomic_DNA"/>
</dbReference>
<feature type="domain" description="Primosomal protein N' 3' DNA-binding" evidence="4">
    <location>
        <begin position="15"/>
        <end position="96"/>
    </location>
</feature>
<dbReference type="PANTHER" id="PTHR30580">
    <property type="entry name" value="PRIMOSOMAL PROTEIN N"/>
    <property type="match status" value="1"/>
</dbReference>
<keyword evidence="3" id="KW-0238">DNA-binding</keyword>
<sequence>MTVAGETPPALVARVVPNVTGLDKQFDYLVPTEMRERISVGSLVRVPLHGRKVGGWVVGLGPADPAVPAEKLLPIAKWSSVGPTAEVIELAEWAELRWAAARLRPFLVTADPPTMVAAVPRTRRTVSPDGAPLSSGVHVITPLTDPLPLVVDIARHGPTLVIHPTPAAARAVATRLRKAGLTTALMPDEWAAAAGGVDVVVGSRAAVWAPCPGLRTIVVLDEHDESLQEERTPTWHARDVAIERAERAGAACVLVSPCPTVTALRWAGDRVVRPSQSELVNGWPTLEIVDRTEEEPWKRSLLTSELIAHLRDRSKKVVCVINTTGRARLLACRSCRTLQRCARCDAAVAQGDDGLLTCRRCSTTRPVVCQQCGSSAMALMKPGVSRLQEELAAAANRPVVAVTGATEELPPGDVYVGTEAVLHRVRGVDVVAFLDFDAEMLAPRYRAAEQALALLVRAGRLVGARAGGGRVLVQTFVPEHEVLRAAQSADVGDLADSEQTRRRLLGLPPFRAMALLEGAGAHEVAAATGLESAATANGMLLRADTWLQLGAALIAVPRPKGSRLRVEVDPPRA</sequence>
<dbReference type="GO" id="GO:0003677">
    <property type="term" value="F:DNA binding"/>
    <property type="evidence" value="ECO:0007669"/>
    <property type="project" value="UniProtKB-KW"/>
</dbReference>
<keyword evidence="2" id="KW-0067">ATP-binding</keyword>
<dbReference type="EMBL" id="CAESGF010000014">
    <property type="protein sequence ID" value="CAB4364475.1"/>
    <property type="molecule type" value="Genomic_DNA"/>
</dbReference>
<dbReference type="PANTHER" id="PTHR30580:SF0">
    <property type="entry name" value="PRIMOSOMAL PROTEIN N"/>
    <property type="match status" value="1"/>
</dbReference>
<evidence type="ECO:0000313" key="6">
    <source>
        <dbReference type="EMBL" id="CAB4728011.1"/>
    </source>
</evidence>
<dbReference type="GO" id="GO:0006270">
    <property type="term" value="P:DNA replication initiation"/>
    <property type="evidence" value="ECO:0007669"/>
    <property type="project" value="TreeGrafter"/>
</dbReference>
<organism evidence="7">
    <name type="scientific">freshwater metagenome</name>
    <dbReference type="NCBI Taxonomy" id="449393"/>
    <lineage>
        <taxon>unclassified sequences</taxon>
        <taxon>metagenomes</taxon>
        <taxon>ecological metagenomes</taxon>
    </lineage>
</organism>
<dbReference type="InterPro" id="IPR041222">
    <property type="entry name" value="PriA_3primeBD"/>
</dbReference>
<dbReference type="Gene3D" id="3.40.1440.60">
    <property type="entry name" value="PriA, 3(prime) DNA-binding domain"/>
    <property type="match status" value="1"/>
</dbReference>
<evidence type="ECO:0000256" key="1">
    <source>
        <dbReference type="ARBA" id="ARBA00022741"/>
    </source>
</evidence>
<dbReference type="SUPFAM" id="SSF52540">
    <property type="entry name" value="P-loop containing nucleoside triphosphate hydrolases"/>
    <property type="match status" value="1"/>
</dbReference>
<proteinExistence type="predicted"/>
<evidence type="ECO:0000256" key="2">
    <source>
        <dbReference type="ARBA" id="ARBA00022840"/>
    </source>
</evidence>
<dbReference type="AlphaFoldDB" id="A0A6J7ACK8"/>
<dbReference type="GO" id="GO:0005524">
    <property type="term" value="F:ATP binding"/>
    <property type="evidence" value="ECO:0007669"/>
    <property type="project" value="UniProtKB-KW"/>
</dbReference>
<evidence type="ECO:0000256" key="3">
    <source>
        <dbReference type="ARBA" id="ARBA00023125"/>
    </source>
</evidence>
<evidence type="ECO:0000313" key="8">
    <source>
        <dbReference type="EMBL" id="CAB4940249.1"/>
    </source>
</evidence>
<evidence type="ECO:0000259" key="4">
    <source>
        <dbReference type="Pfam" id="PF17764"/>
    </source>
</evidence>